<dbReference type="AlphaFoldDB" id="A0A022QAZ3"/>
<dbReference type="PANTHER" id="PTHR34130:SF3">
    <property type="entry name" value="DUF1645 FAMILY PROTEIN"/>
    <property type="match status" value="1"/>
</dbReference>
<dbReference type="EMBL" id="KI632161">
    <property type="protein sequence ID" value="EYU23685.1"/>
    <property type="molecule type" value="Genomic_DNA"/>
</dbReference>
<gene>
    <name evidence="2" type="ORF">MIMGU_mgv1a024019mg</name>
</gene>
<dbReference type="PANTHER" id="PTHR34130">
    <property type="entry name" value="OS08G0243800 PROTEIN"/>
    <property type="match status" value="1"/>
</dbReference>
<evidence type="ECO:0000313" key="2">
    <source>
        <dbReference type="EMBL" id="EYU23685.1"/>
    </source>
</evidence>
<protein>
    <submittedName>
        <fullName evidence="2">Uncharacterized protein</fullName>
    </submittedName>
</protein>
<feature type="region of interest" description="Disordered" evidence="1">
    <location>
        <begin position="176"/>
        <end position="208"/>
    </location>
</feature>
<proteinExistence type="predicted"/>
<feature type="compositionally biased region" description="Basic and acidic residues" evidence="1">
    <location>
        <begin position="198"/>
        <end position="208"/>
    </location>
</feature>
<keyword evidence="3" id="KW-1185">Reference proteome</keyword>
<evidence type="ECO:0000256" key="1">
    <source>
        <dbReference type="SAM" id="MobiDB-lite"/>
    </source>
</evidence>
<reference evidence="2 3" key="1">
    <citation type="journal article" date="2013" name="Proc. Natl. Acad. Sci. U.S.A.">
        <title>Fine-scale variation in meiotic recombination in Mimulus inferred from population shotgun sequencing.</title>
        <authorList>
            <person name="Hellsten U."/>
            <person name="Wright K.M."/>
            <person name="Jenkins J."/>
            <person name="Shu S."/>
            <person name="Yuan Y."/>
            <person name="Wessler S.R."/>
            <person name="Schmutz J."/>
            <person name="Willis J.H."/>
            <person name="Rokhsar D.S."/>
        </authorList>
    </citation>
    <scope>NUCLEOTIDE SEQUENCE [LARGE SCALE GENOMIC DNA]</scope>
    <source>
        <strain evidence="3">cv. DUN x IM62</strain>
    </source>
</reference>
<feature type="compositionally biased region" description="Low complexity" evidence="1">
    <location>
        <begin position="38"/>
        <end position="50"/>
    </location>
</feature>
<accession>A0A022QAZ3</accession>
<organism evidence="2 3">
    <name type="scientific">Erythranthe guttata</name>
    <name type="common">Yellow monkey flower</name>
    <name type="synonym">Mimulus guttatus</name>
    <dbReference type="NCBI Taxonomy" id="4155"/>
    <lineage>
        <taxon>Eukaryota</taxon>
        <taxon>Viridiplantae</taxon>
        <taxon>Streptophyta</taxon>
        <taxon>Embryophyta</taxon>
        <taxon>Tracheophyta</taxon>
        <taxon>Spermatophyta</taxon>
        <taxon>Magnoliopsida</taxon>
        <taxon>eudicotyledons</taxon>
        <taxon>Gunneridae</taxon>
        <taxon>Pentapetalae</taxon>
        <taxon>asterids</taxon>
        <taxon>lamiids</taxon>
        <taxon>Lamiales</taxon>
        <taxon>Phrymaceae</taxon>
        <taxon>Erythranthe</taxon>
    </lineage>
</organism>
<evidence type="ECO:0000313" key="3">
    <source>
        <dbReference type="Proteomes" id="UP000030748"/>
    </source>
</evidence>
<name>A0A022QAZ3_ERYGU</name>
<sequence length="243" mass="27837">MEDTKSDEAYETLSFSDLPLYGDQSFEEYWEEEEQDLSTESQGSSSISSSSEHDDYFEFFSQEPSDATFPPENIIFCGKLIPSYKQPKTCQEEDQSVESMKQTNIKKTGVYKWLNKQVDSKSRVVKHKYEKEYDDFPVQKMSILTSSSSGKARWYLLLFGISRFSTRVELSDIKIRQRSSRRHGSAASPPSPPFRFQNHHEGGGRNRDSDSGLWGLIKVLSCSGNHHPNAMVVSSIGCERRRR</sequence>
<dbReference type="Proteomes" id="UP000030748">
    <property type="component" value="Unassembled WGS sequence"/>
</dbReference>
<feature type="region of interest" description="Disordered" evidence="1">
    <location>
        <begin position="29"/>
        <end position="51"/>
    </location>
</feature>